<dbReference type="InterPro" id="IPR016166">
    <property type="entry name" value="FAD-bd_PCMH"/>
</dbReference>
<dbReference type="SUPFAM" id="SSF56176">
    <property type="entry name" value="FAD-binding/transporter-associated domain-like"/>
    <property type="match status" value="1"/>
</dbReference>
<evidence type="ECO:0000313" key="9">
    <source>
        <dbReference type="Proteomes" id="UP001212326"/>
    </source>
</evidence>
<dbReference type="InterPro" id="IPR050416">
    <property type="entry name" value="FAD-linked_Oxidoreductase"/>
</dbReference>
<dbReference type="Proteomes" id="UP001212326">
    <property type="component" value="Chromosome"/>
</dbReference>
<feature type="domain" description="FAD-binding PCMH-type" evidence="7">
    <location>
        <begin position="34"/>
        <end position="222"/>
    </location>
</feature>
<organism evidence="8 9">
    <name type="scientific">Streptomyces camelliae</name>
    <dbReference type="NCBI Taxonomy" id="3004093"/>
    <lineage>
        <taxon>Bacteria</taxon>
        <taxon>Bacillati</taxon>
        <taxon>Actinomycetota</taxon>
        <taxon>Actinomycetes</taxon>
        <taxon>Kitasatosporales</taxon>
        <taxon>Streptomycetaceae</taxon>
        <taxon>Streptomyces</taxon>
    </lineage>
</organism>
<accession>A0ABY7PCP1</accession>
<name>A0ABY7PCP1_9ACTN</name>
<evidence type="ECO:0000256" key="1">
    <source>
        <dbReference type="ARBA" id="ARBA00001974"/>
    </source>
</evidence>
<protein>
    <submittedName>
        <fullName evidence="8">FAD-binding oxidoreductase</fullName>
    </submittedName>
</protein>
<dbReference type="Gene3D" id="3.40.462.20">
    <property type="match status" value="1"/>
</dbReference>
<dbReference type="InterPro" id="IPR012951">
    <property type="entry name" value="BBE"/>
</dbReference>
<dbReference type="PANTHER" id="PTHR42973">
    <property type="entry name" value="BINDING OXIDOREDUCTASE, PUTATIVE (AFU_ORTHOLOGUE AFUA_1G17690)-RELATED"/>
    <property type="match status" value="1"/>
</dbReference>
<gene>
    <name evidence="8" type="ORF">O1G22_38850</name>
</gene>
<feature type="region of interest" description="Disordered" evidence="6">
    <location>
        <begin position="1"/>
        <end position="20"/>
    </location>
</feature>
<dbReference type="Pfam" id="PF08031">
    <property type="entry name" value="BBE"/>
    <property type="match status" value="1"/>
</dbReference>
<evidence type="ECO:0000256" key="5">
    <source>
        <dbReference type="ARBA" id="ARBA00023002"/>
    </source>
</evidence>
<comment type="cofactor">
    <cofactor evidence="1">
        <name>FAD</name>
        <dbReference type="ChEBI" id="CHEBI:57692"/>
    </cofactor>
</comment>
<dbReference type="Gene3D" id="3.30.465.10">
    <property type="match status" value="1"/>
</dbReference>
<comment type="similarity">
    <text evidence="2">Belongs to the oxygen-dependent FAD-linked oxidoreductase family.</text>
</comment>
<dbReference type="InterPro" id="IPR006094">
    <property type="entry name" value="Oxid_FAD_bind_N"/>
</dbReference>
<evidence type="ECO:0000313" key="8">
    <source>
        <dbReference type="EMBL" id="WBO68356.1"/>
    </source>
</evidence>
<evidence type="ECO:0000259" key="7">
    <source>
        <dbReference type="PROSITE" id="PS51387"/>
    </source>
</evidence>
<dbReference type="InterPro" id="IPR016169">
    <property type="entry name" value="FAD-bd_PCMH_sub2"/>
</dbReference>
<dbReference type="RefSeq" id="WP_270085604.1">
    <property type="nucleotide sequence ID" value="NZ_CP115300.1"/>
</dbReference>
<keyword evidence="5" id="KW-0560">Oxidoreductase</keyword>
<keyword evidence="3" id="KW-0285">Flavoprotein</keyword>
<evidence type="ECO:0000256" key="4">
    <source>
        <dbReference type="ARBA" id="ARBA00022827"/>
    </source>
</evidence>
<proteinExistence type="inferred from homology"/>
<reference evidence="8 9" key="1">
    <citation type="submission" date="2022-12" db="EMBL/GenBank/DDBJ databases">
        <authorList>
            <person name="Mo P."/>
        </authorList>
    </citation>
    <scope>NUCLEOTIDE SEQUENCE [LARGE SCALE GENOMIC DNA]</scope>
    <source>
        <strain evidence="8 9">HUAS 2-6</strain>
    </source>
</reference>
<dbReference type="PANTHER" id="PTHR42973:SF39">
    <property type="entry name" value="FAD-BINDING PCMH-TYPE DOMAIN-CONTAINING PROTEIN"/>
    <property type="match status" value="1"/>
</dbReference>
<dbReference type="EMBL" id="CP115300">
    <property type="protein sequence ID" value="WBO68356.1"/>
    <property type="molecule type" value="Genomic_DNA"/>
</dbReference>
<evidence type="ECO:0000256" key="2">
    <source>
        <dbReference type="ARBA" id="ARBA00005466"/>
    </source>
</evidence>
<evidence type="ECO:0000256" key="6">
    <source>
        <dbReference type="SAM" id="MobiDB-lite"/>
    </source>
</evidence>
<keyword evidence="4" id="KW-0274">FAD</keyword>
<dbReference type="InterPro" id="IPR036318">
    <property type="entry name" value="FAD-bd_PCMH-like_sf"/>
</dbReference>
<dbReference type="Pfam" id="PF01565">
    <property type="entry name" value="FAD_binding_4"/>
    <property type="match status" value="1"/>
</dbReference>
<dbReference type="PROSITE" id="PS51387">
    <property type="entry name" value="FAD_PCMH"/>
    <property type="match status" value="1"/>
</dbReference>
<evidence type="ECO:0000256" key="3">
    <source>
        <dbReference type="ARBA" id="ARBA00022630"/>
    </source>
</evidence>
<keyword evidence="9" id="KW-1185">Reference proteome</keyword>
<sequence length="559" mass="62629">MSTPSTGSRSRAPIEVGPGDDRYEALRRGFNQRWIASPEHVVVATSTADVEAAVNAWLDRHPGTGTPPRRITVRSGGHCYEDFVCGDDVAVIIDVSAMNRVSYDPEMDAYCVEAGASNWHIATQLYRTYGLAVPGGSCYSVGAGGHISAGGFGLLSRLHGLTVDHLYAVEVVTVRDRTRAAVTVARKDSADPAVRDLWWAHTGGGGGNFGVITRYWFRDLPRPPAQVLLRTVAWEWKLFEENPELFLGLVRRYGSFFEGEQSGGDSDFPGRYDHWDMFTLLKLNHRKAGKVGLIVQLDATRADSVHRLETFLDYLAPEPDYPRHPLDLRMGEHPALGELYIPTRLPWLTATQNLNESGPSRCGKYKSAYHTAGFTEDQLATIYDYLTDPEYSNDQALLQVDSYGGRINDLPADATAVPQRSSVLKLQFQTYWTWNRDANFDGVYDFQDARDDPGIAAPHLDWIRRFYREMYAATDGVPAVLPPGGAEAPEQNTDGCYIGYCDADLSDPEFNPPEAEQPWYRLYYKDNYDRLQRTKAHWDPRDVFRHRQSVRLPGTGAHP</sequence>